<comment type="caution">
    <text evidence="3">The sequence shown here is derived from an EMBL/GenBank/DDBJ whole genome shotgun (WGS) entry which is preliminary data.</text>
</comment>
<dbReference type="InterPro" id="IPR005532">
    <property type="entry name" value="SUMF_dom"/>
</dbReference>
<protein>
    <submittedName>
        <fullName evidence="3">Formylglycine-generating enzyme family protein</fullName>
    </submittedName>
</protein>
<dbReference type="InterPro" id="IPR042095">
    <property type="entry name" value="SUMF_sf"/>
</dbReference>
<dbReference type="Proteomes" id="UP001277471">
    <property type="component" value="Unassembled WGS sequence"/>
</dbReference>
<reference evidence="3 4" key="1">
    <citation type="submission" date="2023-11" db="EMBL/GenBank/DDBJ databases">
        <title>MicrobeMod: A computational toolkit for identifying prokaryotic methylation and restriction-modification with nanopore sequencing.</title>
        <authorList>
            <person name="Crits-Christoph A."/>
            <person name="Kang S.C."/>
            <person name="Lee H."/>
            <person name="Ostrov N."/>
        </authorList>
    </citation>
    <scope>NUCLEOTIDE SEQUENCE [LARGE SCALE GENOMIC DNA]</scope>
    <source>
        <strain evidence="3 4">ATCC 29145</strain>
    </source>
</reference>
<gene>
    <name evidence="3" type="ORF">SIM66_32975</name>
</gene>
<dbReference type="PANTHER" id="PTHR23150">
    <property type="entry name" value="SULFATASE MODIFYING FACTOR 1, 2"/>
    <property type="match status" value="1"/>
</dbReference>
<proteinExistence type="predicted"/>
<dbReference type="InterPro" id="IPR016187">
    <property type="entry name" value="CTDL_fold"/>
</dbReference>
<dbReference type="RefSeq" id="WP_035683687.1">
    <property type="nucleotide sequence ID" value="NZ_CP012918.1"/>
</dbReference>
<evidence type="ECO:0000256" key="1">
    <source>
        <dbReference type="SAM" id="MobiDB-lite"/>
    </source>
</evidence>
<evidence type="ECO:0000313" key="3">
    <source>
        <dbReference type="EMBL" id="MDX5955978.1"/>
    </source>
</evidence>
<dbReference type="Gene3D" id="3.90.1580.10">
    <property type="entry name" value="paralog of FGE (formylglycine-generating enzyme)"/>
    <property type="match status" value="1"/>
</dbReference>
<dbReference type="InterPro" id="IPR051043">
    <property type="entry name" value="Sulfatase_Mod_Factor_Kinase"/>
</dbReference>
<evidence type="ECO:0000313" key="4">
    <source>
        <dbReference type="Proteomes" id="UP001277471"/>
    </source>
</evidence>
<feature type="region of interest" description="Disordered" evidence="1">
    <location>
        <begin position="185"/>
        <end position="211"/>
    </location>
</feature>
<dbReference type="SUPFAM" id="SSF56436">
    <property type="entry name" value="C-type lectin-like"/>
    <property type="match status" value="1"/>
</dbReference>
<accession>A0ABU4PEG0</accession>
<keyword evidence="4" id="KW-1185">Reference proteome</keyword>
<feature type="domain" description="Sulfatase-modifying factor enzyme-like" evidence="2">
    <location>
        <begin position="43"/>
        <end position="292"/>
    </location>
</feature>
<evidence type="ECO:0000259" key="2">
    <source>
        <dbReference type="Pfam" id="PF03781"/>
    </source>
</evidence>
<dbReference type="EMBL" id="JAWXYC010000007">
    <property type="protein sequence ID" value="MDX5955978.1"/>
    <property type="molecule type" value="Genomic_DNA"/>
</dbReference>
<dbReference type="PANTHER" id="PTHR23150:SF19">
    <property type="entry name" value="FORMYLGLYCINE-GENERATING ENZYME"/>
    <property type="match status" value="1"/>
</dbReference>
<organism evidence="3 4">
    <name type="scientific">Azospirillum brasilense</name>
    <dbReference type="NCBI Taxonomy" id="192"/>
    <lineage>
        <taxon>Bacteria</taxon>
        <taxon>Pseudomonadati</taxon>
        <taxon>Pseudomonadota</taxon>
        <taxon>Alphaproteobacteria</taxon>
        <taxon>Rhodospirillales</taxon>
        <taxon>Azospirillaceae</taxon>
        <taxon>Azospirillum</taxon>
    </lineage>
</organism>
<sequence length="296" mass="32759">MNLGKAPNRHPLAKGHPPDWASGWGQDRYGVFVTLTVGDATQRMRWIPPGTFRMGSPEDEPGRWADEGPRHTVTLTHGFWLFDTPCTQQLWDTVMWHNRSRFRSPDRPVETTSWDDAQDFLERLNGRIPGLSLTLPTEAQWEYACRAGTEMALYSGAIAIEGENNAPALDAIAWYGGNSGGGGGDLDDGYDSSRWPEKQHPHTRVGTHPVGRKSPNPWGLYDTLGNVWEWCADGWRDYTADAVTDPRGPETSGAGRVRRGGSWIDDARLVRAAIRRRSDPASSIGFNGFRCASGPA</sequence>
<name>A0ABU4PEG0_AZOBR</name>
<feature type="region of interest" description="Disordered" evidence="1">
    <location>
        <begin position="1"/>
        <end position="20"/>
    </location>
</feature>
<dbReference type="Pfam" id="PF03781">
    <property type="entry name" value="FGE-sulfatase"/>
    <property type="match status" value="1"/>
</dbReference>